<proteinExistence type="predicted"/>
<reference evidence="4" key="1">
    <citation type="journal article" date="2015" name="PLoS Genet.">
        <title>Genome Sequence and Transcriptome Analyses of Chrysochromulina tobin: Metabolic Tools for Enhanced Algal Fitness in the Prominent Order Prymnesiales (Haptophyceae).</title>
        <authorList>
            <person name="Hovde B.T."/>
            <person name="Deodato C.R."/>
            <person name="Hunsperger H.M."/>
            <person name="Ryken S.A."/>
            <person name="Yost W."/>
            <person name="Jha R.K."/>
            <person name="Patterson J."/>
            <person name="Monnat R.J. Jr."/>
            <person name="Barlow S.B."/>
            <person name="Starkenburg S.R."/>
            <person name="Cattolico R.A."/>
        </authorList>
    </citation>
    <scope>NUCLEOTIDE SEQUENCE</scope>
    <source>
        <strain evidence="4">CCMP291</strain>
    </source>
</reference>
<dbReference type="Proteomes" id="UP000037460">
    <property type="component" value="Unassembled WGS sequence"/>
</dbReference>
<dbReference type="EMBL" id="JWZX01001603">
    <property type="protein sequence ID" value="KOO33089.1"/>
    <property type="molecule type" value="Genomic_DNA"/>
</dbReference>
<evidence type="ECO:0000313" key="4">
    <source>
        <dbReference type="Proteomes" id="UP000037460"/>
    </source>
</evidence>
<evidence type="ECO:0000256" key="1">
    <source>
        <dbReference type="SAM" id="Coils"/>
    </source>
</evidence>
<protein>
    <submittedName>
        <fullName evidence="3">Uncharacterized protein</fullName>
    </submittedName>
</protein>
<accession>A0A0M0K2Q7</accession>
<comment type="caution">
    <text evidence="3">The sequence shown here is derived from an EMBL/GenBank/DDBJ whole genome shotgun (WGS) entry which is preliminary data.</text>
</comment>
<organism evidence="3 4">
    <name type="scientific">Chrysochromulina tobinii</name>
    <dbReference type="NCBI Taxonomy" id="1460289"/>
    <lineage>
        <taxon>Eukaryota</taxon>
        <taxon>Haptista</taxon>
        <taxon>Haptophyta</taxon>
        <taxon>Prymnesiophyceae</taxon>
        <taxon>Prymnesiales</taxon>
        <taxon>Chrysochromulinaceae</taxon>
        <taxon>Chrysochromulina</taxon>
    </lineage>
</organism>
<feature type="chain" id="PRO_5005602423" evidence="2">
    <location>
        <begin position="20"/>
        <end position="501"/>
    </location>
</feature>
<gene>
    <name evidence="3" type="ORF">Ctob_007849</name>
</gene>
<dbReference type="AlphaFoldDB" id="A0A0M0K2Q7"/>
<keyword evidence="2" id="KW-0732">Signal</keyword>
<evidence type="ECO:0000313" key="3">
    <source>
        <dbReference type="EMBL" id="KOO33089.1"/>
    </source>
</evidence>
<dbReference type="Pfam" id="PF25192">
    <property type="entry name" value="DiatomPyrShell"/>
    <property type="match status" value="1"/>
</dbReference>
<keyword evidence="1" id="KW-0175">Coiled coil</keyword>
<keyword evidence="4" id="KW-1185">Reference proteome</keyword>
<dbReference type="InterPro" id="IPR057491">
    <property type="entry name" value="DiatomPyrShell"/>
</dbReference>
<feature type="coiled-coil region" evidence="1">
    <location>
        <begin position="376"/>
        <end position="434"/>
    </location>
</feature>
<evidence type="ECO:0000256" key="2">
    <source>
        <dbReference type="SAM" id="SignalP"/>
    </source>
</evidence>
<sequence length="501" mass="53772">MSTILVCSAAAALLAPTALRKCTPELTALRRLPPPTMELRDLVGKGGYKGLVSQEPLAPDTSITVQGGSLRTWSCSNPSIKRMQVSLSSEGRPVDAEVELWQGPDYTPVKMRVYSEDGNERPFSAVMESPRGPSTVSIRNLGPTVFPFAASVATDSVASPLVVFPSSFSTGTASSTTTIQGGALRTYHCDPTIESVRVLFTSDGRPLNARLEVLQGPNNNKQVIELYSDDGLSRPLLLMLDTPDQGSVVRIVNTAPMEFPLAASIAPIRRSLSGTEALRARSWQRSGSGGWGADYAYGERPWYDSRVNDPYQGNPVDPYRARYNGPYRYGAYDATSRAQYGAARRDTAWGAQYGAQYGAPYAPYAPPPPLFAEPPLATARERVEAAKAKEEALEEAARRAREEADTAAQVLAEAERLEAEAAAARERAIASAQAATADAARAALAERQAAAAANVPLSQPGPEPSVTMPSQWADASYDSYFDSYSAFGRAARRARRPATRG</sequence>
<feature type="signal peptide" evidence="2">
    <location>
        <begin position="1"/>
        <end position="19"/>
    </location>
</feature>
<name>A0A0M0K2Q7_9EUKA</name>